<keyword evidence="4" id="KW-0747">Spliceosome</keyword>
<feature type="compositionally biased region" description="Basic and acidic residues" evidence="9">
    <location>
        <begin position="284"/>
        <end position="293"/>
    </location>
</feature>
<organism evidence="11 12">
    <name type="scientific">Patellaria atrata CBS 101060</name>
    <dbReference type="NCBI Taxonomy" id="1346257"/>
    <lineage>
        <taxon>Eukaryota</taxon>
        <taxon>Fungi</taxon>
        <taxon>Dikarya</taxon>
        <taxon>Ascomycota</taxon>
        <taxon>Pezizomycotina</taxon>
        <taxon>Dothideomycetes</taxon>
        <taxon>Dothideomycetes incertae sedis</taxon>
        <taxon>Patellariales</taxon>
        <taxon>Patellariaceae</taxon>
        <taxon>Patellaria</taxon>
    </lineage>
</organism>
<evidence type="ECO:0000256" key="8">
    <source>
        <dbReference type="SAM" id="Coils"/>
    </source>
</evidence>
<keyword evidence="6" id="KW-0508">mRNA splicing</keyword>
<evidence type="ECO:0000259" key="10">
    <source>
        <dbReference type="SMART" id="SM01083"/>
    </source>
</evidence>
<dbReference type="InterPro" id="IPR022209">
    <property type="entry name" value="CWC25"/>
</dbReference>
<feature type="compositionally biased region" description="Basic and acidic residues" evidence="9">
    <location>
        <begin position="203"/>
        <end position="234"/>
    </location>
</feature>
<keyword evidence="3" id="KW-0507">mRNA processing</keyword>
<feature type="compositionally biased region" description="Basic and acidic residues" evidence="9">
    <location>
        <begin position="303"/>
        <end position="313"/>
    </location>
</feature>
<comment type="similarity">
    <text evidence="2">Belongs to the CWC25 family.</text>
</comment>
<dbReference type="GO" id="GO:0000398">
    <property type="term" value="P:mRNA splicing, via spliceosome"/>
    <property type="evidence" value="ECO:0007669"/>
    <property type="project" value="TreeGrafter"/>
</dbReference>
<name>A0A9P4SC89_9PEZI</name>
<protein>
    <recommendedName>
        <fullName evidence="10">CBF1-interacting co-repressor CIR N-terminal domain-containing protein</fullName>
    </recommendedName>
</protein>
<comment type="caution">
    <text evidence="11">The sequence shown here is derived from an EMBL/GenBank/DDBJ whole genome shotgun (WGS) entry which is preliminary data.</text>
</comment>
<evidence type="ECO:0000256" key="1">
    <source>
        <dbReference type="ARBA" id="ARBA00004123"/>
    </source>
</evidence>
<evidence type="ECO:0000256" key="9">
    <source>
        <dbReference type="SAM" id="MobiDB-lite"/>
    </source>
</evidence>
<feature type="compositionally biased region" description="Basic and acidic residues" evidence="9">
    <location>
        <begin position="323"/>
        <end position="334"/>
    </location>
</feature>
<feature type="compositionally biased region" description="Basic and acidic residues" evidence="9">
    <location>
        <begin position="242"/>
        <end position="267"/>
    </location>
</feature>
<dbReference type="InterPro" id="IPR051376">
    <property type="entry name" value="CWC25_splicing_factor"/>
</dbReference>
<dbReference type="AlphaFoldDB" id="A0A9P4SC89"/>
<feature type="region of interest" description="Disordered" evidence="9">
    <location>
        <begin position="116"/>
        <end position="392"/>
    </location>
</feature>
<accession>A0A9P4SC89</accession>
<evidence type="ECO:0000256" key="5">
    <source>
        <dbReference type="ARBA" id="ARBA00023054"/>
    </source>
</evidence>
<evidence type="ECO:0000313" key="12">
    <source>
        <dbReference type="Proteomes" id="UP000799429"/>
    </source>
</evidence>
<evidence type="ECO:0000256" key="4">
    <source>
        <dbReference type="ARBA" id="ARBA00022728"/>
    </source>
</evidence>
<keyword evidence="12" id="KW-1185">Reference proteome</keyword>
<feature type="domain" description="CBF1-interacting co-repressor CIR N-terminal" evidence="10">
    <location>
        <begin position="10"/>
        <end position="46"/>
    </location>
</feature>
<comment type="subcellular location">
    <subcellularLocation>
        <location evidence="1">Nucleus</location>
    </subcellularLocation>
</comment>
<keyword evidence="5 8" id="KW-0175">Coiled coil</keyword>
<dbReference type="OrthoDB" id="21123at2759"/>
<dbReference type="GO" id="GO:0005684">
    <property type="term" value="C:U2-type spliceosomal complex"/>
    <property type="evidence" value="ECO:0007669"/>
    <property type="project" value="TreeGrafter"/>
</dbReference>
<feature type="compositionally biased region" description="Basic residues" evidence="9">
    <location>
        <begin position="268"/>
        <end position="283"/>
    </location>
</feature>
<evidence type="ECO:0000256" key="2">
    <source>
        <dbReference type="ARBA" id="ARBA00006695"/>
    </source>
</evidence>
<dbReference type="Pfam" id="PF12542">
    <property type="entry name" value="CWC25"/>
    <property type="match status" value="1"/>
</dbReference>
<sequence length="422" mass="50684">MGGDLNLKKSWHPVLMSNQRRVYDEEKKALEERKKIELIRKEREEERAIQELQNLQEAAGGKKRMNRVDWMYAGPSSGQVGTTDEMEGFLLGKRRIDTLLKNEENTKLEKSAIQDSFMASHNANTSRDTAAKVREDPMLAIKRQEQAALEAIMNDPTQRRKLTKQTSGDEERDRDREREKDRRHHRYHHRDGEDRHRSKRRHYSDYEERYYEKRSHNHEKHSLKSRRSEHFDTRRNRRRSRSRDSYERSRSSEDDRRYSRKLPERNSRRNRSRDRYHRRSRSPKRAEEFDRRSNGYRHRSRSPKREDDKERRPNQYRRRSHSSKRETKLERRSNEVLSGQDDAEERARKLTAMQSNAQELEEIRNKSLADAEEREAKIKADEDSRRTEKGQFISKIHRQIGVGANMGERLGSSRYGRDAVET</sequence>
<proteinExistence type="inferred from homology"/>
<keyword evidence="7" id="KW-0539">Nucleus</keyword>
<feature type="coiled-coil region" evidence="8">
    <location>
        <begin position="27"/>
        <end position="58"/>
    </location>
</feature>
<feature type="compositionally biased region" description="Basic and acidic residues" evidence="9">
    <location>
        <begin position="361"/>
        <end position="389"/>
    </location>
</feature>
<evidence type="ECO:0000256" key="6">
    <source>
        <dbReference type="ARBA" id="ARBA00023187"/>
    </source>
</evidence>
<feature type="compositionally biased region" description="Basic and acidic residues" evidence="9">
    <location>
        <begin position="129"/>
        <end position="145"/>
    </location>
</feature>
<evidence type="ECO:0000256" key="7">
    <source>
        <dbReference type="ARBA" id="ARBA00023242"/>
    </source>
</evidence>
<dbReference type="Pfam" id="PF10197">
    <property type="entry name" value="Cir_N"/>
    <property type="match status" value="1"/>
</dbReference>
<dbReference type="Proteomes" id="UP000799429">
    <property type="component" value="Unassembled WGS sequence"/>
</dbReference>
<feature type="compositionally biased region" description="Basic and acidic residues" evidence="9">
    <location>
        <begin position="167"/>
        <end position="180"/>
    </location>
</feature>
<feature type="compositionally biased region" description="Polar residues" evidence="9">
    <location>
        <begin position="116"/>
        <end position="128"/>
    </location>
</feature>
<evidence type="ECO:0000313" key="11">
    <source>
        <dbReference type="EMBL" id="KAF2838983.1"/>
    </source>
</evidence>
<dbReference type="PANTHER" id="PTHR16196:SF0">
    <property type="entry name" value="PRE-MRNA-SPLICING FACTOR CWC25 HOMOLOG"/>
    <property type="match status" value="1"/>
</dbReference>
<dbReference type="PANTHER" id="PTHR16196">
    <property type="entry name" value="CELL CYCLE CONTROL PROTEIN CWF25"/>
    <property type="match status" value="1"/>
</dbReference>
<evidence type="ECO:0000256" key="3">
    <source>
        <dbReference type="ARBA" id="ARBA00022664"/>
    </source>
</evidence>
<gene>
    <name evidence="11" type="ORF">M501DRAFT_934321</name>
</gene>
<dbReference type="InterPro" id="IPR019339">
    <property type="entry name" value="CIR_N_dom"/>
</dbReference>
<dbReference type="EMBL" id="MU006095">
    <property type="protein sequence ID" value="KAF2838983.1"/>
    <property type="molecule type" value="Genomic_DNA"/>
</dbReference>
<dbReference type="SMART" id="SM01083">
    <property type="entry name" value="Cir_N"/>
    <property type="match status" value="1"/>
</dbReference>
<reference evidence="11" key="1">
    <citation type="journal article" date="2020" name="Stud. Mycol.">
        <title>101 Dothideomycetes genomes: a test case for predicting lifestyles and emergence of pathogens.</title>
        <authorList>
            <person name="Haridas S."/>
            <person name="Albert R."/>
            <person name="Binder M."/>
            <person name="Bloem J."/>
            <person name="Labutti K."/>
            <person name="Salamov A."/>
            <person name="Andreopoulos B."/>
            <person name="Baker S."/>
            <person name="Barry K."/>
            <person name="Bills G."/>
            <person name="Bluhm B."/>
            <person name="Cannon C."/>
            <person name="Castanera R."/>
            <person name="Culley D."/>
            <person name="Daum C."/>
            <person name="Ezra D."/>
            <person name="Gonzalez J."/>
            <person name="Henrissat B."/>
            <person name="Kuo A."/>
            <person name="Liang C."/>
            <person name="Lipzen A."/>
            <person name="Lutzoni F."/>
            <person name="Magnuson J."/>
            <person name="Mondo S."/>
            <person name="Nolan M."/>
            <person name="Ohm R."/>
            <person name="Pangilinan J."/>
            <person name="Park H.-J."/>
            <person name="Ramirez L."/>
            <person name="Alfaro M."/>
            <person name="Sun H."/>
            <person name="Tritt A."/>
            <person name="Yoshinaga Y."/>
            <person name="Zwiers L.-H."/>
            <person name="Turgeon B."/>
            <person name="Goodwin S."/>
            <person name="Spatafora J."/>
            <person name="Crous P."/>
            <person name="Grigoriev I."/>
        </authorList>
    </citation>
    <scope>NUCLEOTIDE SEQUENCE</scope>
    <source>
        <strain evidence="11">CBS 101060</strain>
    </source>
</reference>